<dbReference type="GO" id="GO:1990604">
    <property type="term" value="C:IRE1-TRAF2-ASK1 complex"/>
    <property type="evidence" value="ECO:0007669"/>
    <property type="project" value="TreeGrafter"/>
</dbReference>
<dbReference type="SMART" id="SM00220">
    <property type="entry name" value="S_TKc"/>
    <property type="match status" value="1"/>
</dbReference>
<comment type="caution">
    <text evidence="3">The sequence shown here is derived from an EMBL/GenBank/DDBJ whole genome shotgun (WGS) entry which is preliminary data.</text>
</comment>
<dbReference type="PANTHER" id="PTHR13954">
    <property type="entry name" value="IRE1-RELATED"/>
    <property type="match status" value="1"/>
</dbReference>
<gene>
    <name evidence="3" type="ORF">LTR09_006266</name>
</gene>
<protein>
    <recommendedName>
        <fullName evidence="2">Protein kinase domain-containing protein</fullName>
    </recommendedName>
</protein>
<dbReference type="Gene3D" id="1.10.510.10">
    <property type="entry name" value="Transferase(Phosphotransferase) domain 1"/>
    <property type="match status" value="1"/>
</dbReference>
<dbReference type="PROSITE" id="PS50011">
    <property type="entry name" value="PROTEIN_KINASE_DOM"/>
    <property type="match status" value="1"/>
</dbReference>
<keyword evidence="4" id="KW-1185">Reference proteome</keyword>
<dbReference type="GO" id="GO:0004521">
    <property type="term" value="F:RNA endonuclease activity"/>
    <property type="evidence" value="ECO:0007669"/>
    <property type="project" value="InterPro"/>
</dbReference>
<dbReference type="EMBL" id="JAWDJX010000019">
    <property type="protein sequence ID" value="KAK3052783.1"/>
    <property type="molecule type" value="Genomic_DNA"/>
</dbReference>
<dbReference type="InterPro" id="IPR045133">
    <property type="entry name" value="IRE1/2-like"/>
</dbReference>
<organism evidence="3 4">
    <name type="scientific">Extremus antarcticus</name>
    <dbReference type="NCBI Taxonomy" id="702011"/>
    <lineage>
        <taxon>Eukaryota</taxon>
        <taxon>Fungi</taxon>
        <taxon>Dikarya</taxon>
        <taxon>Ascomycota</taxon>
        <taxon>Pezizomycotina</taxon>
        <taxon>Dothideomycetes</taxon>
        <taxon>Dothideomycetidae</taxon>
        <taxon>Mycosphaerellales</taxon>
        <taxon>Extremaceae</taxon>
        <taxon>Extremus</taxon>
    </lineage>
</organism>
<accession>A0AAJ0GDK0</accession>
<dbReference type="Pfam" id="PF00069">
    <property type="entry name" value="Pkinase"/>
    <property type="match status" value="1"/>
</dbReference>
<dbReference type="GO" id="GO:0070059">
    <property type="term" value="P:intrinsic apoptotic signaling pathway in response to endoplasmic reticulum stress"/>
    <property type="evidence" value="ECO:0007669"/>
    <property type="project" value="TreeGrafter"/>
</dbReference>
<dbReference type="GO" id="GO:0004674">
    <property type="term" value="F:protein serine/threonine kinase activity"/>
    <property type="evidence" value="ECO:0007669"/>
    <property type="project" value="InterPro"/>
</dbReference>
<dbReference type="AlphaFoldDB" id="A0AAJ0GDK0"/>
<dbReference type="GO" id="GO:0005524">
    <property type="term" value="F:ATP binding"/>
    <property type="evidence" value="ECO:0007669"/>
    <property type="project" value="InterPro"/>
</dbReference>
<proteinExistence type="predicted"/>
<dbReference type="InterPro" id="IPR000719">
    <property type="entry name" value="Prot_kinase_dom"/>
</dbReference>
<dbReference type="PANTHER" id="PTHR13954:SF6">
    <property type="entry name" value="NON-SPECIFIC SERINE_THREONINE PROTEIN KINASE"/>
    <property type="match status" value="1"/>
</dbReference>
<dbReference type="InterPro" id="IPR011009">
    <property type="entry name" value="Kinase-like_dom_sf"/>
</dbReference>
<feature type="region of interest" description="Disordered" evidence="1">
    <location>
        <begin position="1"/>
        <end position="24"/>
    </location>
</feature>
<dbReference type="GO" id="GO:0036498">
    <property type="term" value="P:IRE1-mediated unfolded protein response"/>
    <property type="evidence" value="ECO:0007669"/>
    <property type="project" value="TreeGrafter"/>
</dbReference>
<name>A0AAJ0GDK0_9PEZI</name>
<evidence type="ECO:0000313" key="4">
    <source>
        <dbReference type="Proteomes" id="UP001271007"/>
    </source>
</evidence>
<reference evidence="3" key="1">
    <citation type="submission" date="2023-04" db="EMBL/GenBank/DDBJ databases">
        <title>Black Yeasts Isolated from many extreme environments.</title>
        <authorList>
            <person name="Coleine C."/>
            <person name="Stajich J.E."/>
            <person name="Selbmann L."/>
        </authorList>
    </citation>
    <scope>NUCLEOTIDE SEQUENCE</scope>
    <source>
        <strain evidence="3">CCFEE 5312</strain>
    </source>
</reference>
<feature type="domain" description="Protein kinase" evidence="2">
    <location>
        <begin position="26"/>
        <end position="257"/>
    </location>
</feature>
<evidence type="ECO:0000256" key="1">
    <source>
        <dbReference type="SAM" id="MobiDB-lite"/>
    </source>
</evidence>
<evidence type="ECO:0000313" key="3">
    <source>
        <dbReference type="EMBL" id="KAK3052783.1"/>
    </source>
</evidence>
<dbReference type="SUPFAM" id="SSF56112">
    <property type="entry name" value="Protein kinase-like (PK-like)"/>
    <property type="match status" value="1"/>
</dbReference>
<evidence type="ECO:0000259" key="2">
    <source>
        <dbReference type="PROSITE" id="PS50011"/>
    </source>
</evidence>
<feature type="compositionally biased region" description="Polar residues" evidence="1">
    <location>
        <begin position="7"/>
        <end position="24"/>
    </location>
</feature>
<dbReference type="GO" id="GO:0051082">
    <property type="term" value="F:unfolded protein binding"/>
    <property type="evidence" value="ECO:0007669"/>
    <property type="project" value="TreeGrafter"/>
</dbReference>
<dbReference type="Proteomes" id="UP001271007">
    <property type="component" value="Unassembled WGS sequence"/>
</dbReference>
<sequence length="257" mass="28126">MEYETPDGSQFSLRSVRSGPNENGNFEEYTSVSAIVDGIAYAGRLNGTPDEVDQGDMVNSLQPVPAECIHPPFQEGFTVAPTFDSSVQYLKAPSFTYDDCQPGKTFVADCVLNEVKVLERLKASPHPNIVVYHGCVVKNGRITHLCLQRYPYSLADYVGTGLDDVQYNKILRAIKEGILHLHSLGLAHNDLNAENVLIDADREPIIIDFDSCLPLGEPLLKGTGTASESQPPISSAENDLVDGLQSIDDFLQTEGRR</sequence>